<evidence type="ECO:0000259" key="1">
    <source>
        <dbReference type="Pfam" id="PF14737"/>
    </source>
</evidence>
<reference evidence="2 3" key="1">
    <citation type="submission" date="2013-12" db="EMBL/GenBank/DDBJ databases">
        <authorList>
            <person name="Cubeta M."/>
            <person name="Pakala S."/>
            <person name="Fedorova N."/>
            <person name="Thomas E."/>
            <person name="Dean R."/>
            <person name="Jabaji S."/>
            <person name="Neate S."/>
            <person name="Toda T."/>
            <person name="Tavantzis S."/>
            <person name="Vilgalys R."/>
            <person name="Bharathan N."/>
            <person name="Pakala S."/>
            <person name="Losada L.S."/>
            <person name="Zafar N."/>
            <person name="Nierman W."/>
        </authorList>
    </citation>
    <scope>NUCLEOTIDE SEQUENCE [LARGE SCALE GENOMIC DNA]</scope>
    <source>
        <strain evidence="2 3">123E</strain>
    </source>
</reference>
<name>A0A074RQ75_9AGAM</name>
<proteinExistence type="predicted"/>
<dbReference type="Proteomes" id="UP000027456">
    <property type="component" value="Unassembled WGS sequence"/>
</dbReference>
<feature type="domain" description="DUF4470" evidence="1">
    <location>
        <begin position="15"/>
        <end position="105"/>
    </location>
</feature>
<dbReference type="STRING" id="1423351.A0A074RQ75"/>
<evidence type="ECO:0000313" key="3">
    <source>
        <dbReference type="Proteomes" id="UP000027456"/>
    </source>
</evidence>
<dbReference type="PANTHER" id="PTHR10237:SF15">
    <property type="entry name" value="LD37257P"/>
    <property type="match status" value="1"/>
</dbReference>
<dbReference type="InterPro" id="IPR024119">
    <property type="entry name" value="TF_DEAF-1"/>
</dbReference>
<accession>A0A074RQ75</accession>
<comment type="caution">
    <text evidence="2">The sequence shown here is derived from an EMBL/GenBank/DDBJ whole genome shotgun (WGS) entry which is preliminary data.</text>
</comment>
<gene>
    <name evidence="2" type="ORF">V565_105850</name>
</gene>
<dbReference type="GO" id="GO:0000981">
    <property type="term" value="F:DNA-binding transcription factor activity, RNA polymerase II-specific"/>
    <property type="evidence" value="ECO:0007669"/>
    <property type="project" value="TreeGrafter"/>
</dbReference>
<dbReference type="AlphaFoldDB" id="A0A074RQ75"/>
<dbReference type="InterPro" id="IPR027974">
    <property type="entry name" value="DUF4470"/>
</dbReference>
<keyword evidence="3" id="KW-1185">Reference proteome</keyword>
<dbReference type="GO" id="GO:0005634">
    <property type="term" value="C:nucleus"/>
    <property type="evidence" value="ECO:0007669"/>
    <property type="project" value="TreeGrafter"/>
</dbReference>
<sequence length="974" mass="109162">MSHPLYWLAKQFFYPIGNTAATSLTHDISSEQSADILLLGCGDPRNILFTLYSDLTIGNAPRKMDITCCDIDPAILARNILMFSLLEDNEETTECIWDLFYHFKIDDHTANVVERQSRKLFNFAKDIQSWCQSEYGLFLKMVDTRTLAELRRHWGYYADYSSLPRDRKERLLKEQTELSRSITGKGNLVITPSRSAGMVWPKALFPVSELFRKYWETGTTFTEASDINRATSLNPTFLYYLSGEGFNLHYGSFPQGFHLMPAFTPIANDPVGSLPDTGSAAINKSRQQFKAWCASFRSSREANVITIRFYCGDALAFCHALNTFKSTGNPSTNLFAAPYKAAQINLDELAASTPSAPLTFDVIDTSNLIDHVSLLNLLIATPSLLKQTPSSQSVLYTEALLPSGEDATKSFLDRLCTDVPTIAGLFGIAPRPYLCGFTPQSNVHEIVFSKSMKTEFSKLGAEMQGNQYHERVIWARPNSGDTLTSGKHITLSFEAESMTRILYGIYDKMFHNEKMTTLASSTTVSKLMSLAEVNFHRESVAYLFQAVRGRVHLRDGTWEQVANRFMQMGMEAGSRVMESNNYQDLCLQLHLIGIPTLDTLQPGWTTNLRLNPRSNLLDDWKTLPPVVCVVLTIPRRRLEVFNGDVKNIGTPTMQCCLRIEGSYENYFATIHAVWGRCVKSSDSDRIAIEEDPRGMAGSCDLVVSFWAITRLLERPGTQVDLRLKTTPAAMMAFRQKLGLDLHVFSANITDKHHVRVLPYRPTLASEPLQYPPSGQGLPVPTDRPDTLCEAIVTDKTGCYLDSLSIRFNVDVPQERESLLNGAGVSARQVSPCTMELKIGKHSHSIEYPYPIQGSNTKLRVARKSHYIEVMSKPSDNAGYFLNQFPIVGTGVAYRPWNIHHLNLDRLPMLDIKDPSKVEWLNPLGALQLSDAEKVVRNGNEARKEQAPHALLNLKDSIHAIAMHCSGVQDAKIEP</sequence>
<protein>
    <submittedName>
        <fullName evidence="2">MYND finger protein</fullName>
    </submittedName>
</protein>
<evidence type="ECO:0000313" key="2">
    <source>
        <dbReference type="EMBL" id="KEP49196.1"/>
    </source>
</evidence>
<dbReference type="EMBL" id="AZST01000394">
    <property type="protein sequence ID" value="KEP49196.1"/>
    <property type="molecule type" value="Genomic_DNA"/>
</dbReference>
<organism evidence="2 3">
    <name type="scientific">Rhizoctonia solani 123E</name>
    <dbReference type="NCBI Taxonomy" id="1423351"/>
    <lineage>
        <taxon>Eukaryota</taxon>
        <taxon>Fungi</taxon>
        <taxon>Dikarya</taxon>
        <taxon>Basidiomycota</taxon>
        <taxon>Agaricomycotina</taxon>
        <taxon>Agaricomycetes</taxon>
        <taxon>Cantharellales</taxon>
        <taxon>Ceratobasidiaceae</taxon>
        <taxon>Rhizoctonia</taxon>
    </lineage>
</organism>
<dbReference type="PANTHER" id="PTHR10237">
    <property type="entry name" value="DEFORMED EPIDERMAL AUTOREGULATORY FACTOR 1 HOMOLOG SUPPRESSIN"/>
    <property type="match status" value="1"/>
</dbReference>
<dbReference type="Pfam" id="PF14737">
    <property type="entry name" value="DUF4470"/>
    <property type="match status" value="1"/>
</dbReference>
<dbReference type="OrthoDB" id="432970at2759"/>
<dbReference type="HOGENOM" id="CLU_007974_0_0_1"/>